<dbReference type="AlphaFoldDB" id="A0A498PXM9"/>
<gene>
    <name evidence="2" type="ORF">LAUMK13_01769</name>
</gene>
<accession>A0A498PXM9</accession>
<evidence type="ECO:0000313" key="3">
    <source>
        <dbReference type="Proteomes" id="UP000267289"/>
    </source>
</evidence>
<dbReference type="EMBL" id="UPHQ01000073">
    <property type="protein sequence ID" value="VBA37717.1"/>
    <property type="molecule type" value="Genomic_DNA"/>
</dbReference>
<dbReference type="Proteomes" id="UP000267289">
    <property type="component" value="Unassembled WGS sequence"/>
</dbReference>
<name>A0A498PXM9_9MYCO</name>
<keyword evidence="3" id="KW-1185">Reference proteome</keyword>
<proteinExistence type="predicted"/>
<protein>
    <submittedName>
        <fullName evidence="2">Uncharacterized protein</fullName>
    </submittedName>
</protein>
<dbReference type="OrthoDB" id="5969911at2"/>
<sequence length="231" mass="24469">MSLTVADIDRWNAQAVREVFHAAKARAEVTFETSRQLATLSIFANSGGKTAEAAAHQNAGLRRDLDAHGYEALAVARAADRAADGIVKVQSDLAALRKAAAAAELTVDALTNKVVPVPGLRYTEAEWARMLAKQAELQADLDAIVVEANAVDEELASAVNMADGDVPIPADSGPPVGPEGLTPTQLASDANEERLREERAKLRARIGQLQGRYDELAGQAHRRPGTTTTAS</sequence>
<evidence type="ECO:0000256" key="1">
    <source>
        <dbReference type="SAM" id="MobiDB-lite"/>
    </source>
</evidence>
<feature type="region of interest" description="Disordered" evidence="1">
    <location>
        <begin position="163"/>
        <end position="196"/>
    </location>
</feature>
<evidence type="ECO:0000313" key="2">
    <source>
        <dbReference type="EMBL" id="VBA37717.1"/>
    </source>
</evidence>
<reference evidence="2 3" key="1">
    <citation type="submission" date="2018-09" db="EMBL/GenBank/DDBJ databases">
        <authorList>
            <person name="Tagini F."/>
        </authorList>
    </citation>
    <scope>NUCLEOTIDE SEQUENCE [LARGE SCALE GENOMIC DNA]</scope>
    <source>
        <strain evidence="2 3">MK13</strain>
    </source>
</reference>
<organism evidence="2 3">
    <name type="scientific">Mycobacterium innocens</name>
    <dbReference type="NCBI Taxonomy" id="2341083"/>
    <lineage>
        <taxon>Bacteria</taxon>
        <taxon>Bacillati</taxon>
        <taxon>Actinomycetota</taxon>
        <taxon>Actinomycetes</taxon>
        <taxon>Mycobacteriales</taxon>
        <taxon>Mycobacteriaceae</taxon>
        <taxon>Mycobacterium</taxon>
    </lineage>
</organism>